<proteinExistence type="predicted"/>
<comment type="caution">
    <text evidence="2">The sequence shown here is derived from an EMBL/GenBank/DDBJ whole genome shotgun (WGS) entry which is preliminary data.</text>
</comment>
<evidence type="ECO:0000259" key="1">
    <source>
        <dbReference type="Pfam" id="PF01207"/>
    </source>
</evidence>
<dbReference type="Pfam" id="PF01207">
    <property type="entry name" value="Dus"/>
    <property type="match status" value="1"/>
</dbReference>
<dbReference type="Gene3D" id="3.20.20.70">
    <property type="entry name" value="Aldolase class I"/>
    <property type="match status" value="1"/>
</dbReference>
<protein>
    <submittedName>
        <fullName evidence="2">tRNA-dihydrouridine(20) synthase [NAD(P)+]-like</fullName>
    </submittedName>
</protein>
<sequence>MEEPEKLCGIRIFDDREKTLNLVRMIEQTGIKALTVHCRTRDERPRNPGHWDRFKEIVETVKIPVIANGDVFEFEHLQKLKELS</sequence>
<dbReference type="InterPro" id="IPR035587">
    <property type="entry name" value="DUS-like_FMN-bd"/>
</dbReference>
<dbReference type="InterPro" id="IPR013785">
    <property type="entry name" value="Aldolase_TIM"/>
</dbReference>
<gene>
    <name evidence="2" type="primary">DUS2L_2</name>
    <name evidence="2" type="ORF">BGW38_010330</name>
</gene>
<name>A0A9P6EV21_9FUNG</name>
<dbReference type="EMBL" id="JAABOA010008247">
    <property type="protein sequence ID" value="KAF9536050.1"/>
    <property type="molecule type" value="Genomic_DNA"/>
</dbReference>
<accession>A0A9P6EV21</accession>
<feature type="domain" description="DUS-like FMN-binding" evidence="1">
    <location>
        <begin position="10"/>
        <end position="79"/>
    </location>
</feature>
<dbReference type="PANTHER" id="PTHR45936">
    <property type="entry name" value="TRNA-DIHYDROURIDINE(20) SYNTHASE [NAD(P)+]-LIKE"/>
    <property type="match status" value="1"/>
</dbReference>
<dbReference type="AlphaFoldDB" id="A0A9P6EV21"/>
<dbReference type="InterPro" id="IPR052582">
    <property type="entry name" value="tRNA-DUS-like"/>
</dbReference>
<dbReference type="SUPFAM" id="SSF51395">
    <property type="entry name" value="FMN-linked oxidoreductases"/>
    <property type="match status" value="1"/>
</dbReference>
<evidence type="ECO:0000313" key="3">
    <source>
        <dbReference type="Proteomes" id="UP000780801"/>
    </source>
</evidence>
<keyword evidence="3" id="KW-1185">Reference proteome</keyword>
<dbReference type="GO" id="GO:0017150">
    <property type="term" value="F:tRNA dihydrouridine synthase activity"/>
    <property type="evidence" value="ECO:0007669"/>
    <property type="project" value="TreeGrafter"/>
</dbReference>
<dbReference type="OrthoDB" id="10262250at2759"/>
<reference evidence="2" key="1">
    <citation type="journal article" date="2020" name="Fungal Divers.">
        <title>Resolving the Mortierellaceae phylogeny through synthesis of multi-gene phylogenetics and phylogenomics.</title>
        <authorList>
            <person name="Vandepol N."/>
            <person name="Liber J."/>
            <person name="Desiro A."/>
            <person name="Na H."/>
            <person name="Kennedy M."/>
            <person name="Barry K."/>
            <person name="Grigoriev I.V."/>
            <person name="Miller A.N."/>
            <person name="O'Donnell K."/>
            <person name="Stajich J.E."/>
            <person name="Bonito G."/>
        </authorList>
    </citation>
    <scope>NUCLEOTIDE SEQUENCE</scope>
    <source>
        <strain evidence="2">KOD1015</strain>
    </source>
</reference>
<organism evidence="2 3">
    <name type="scientific">Lunasporangiospora selenospora</name>
    <dbReference type="NCBI Taxonomy" id="979761"/>
    <lineage>
        <taxon>Eukaryota</taxon>
        <taxon>Fungi</taxon>
        <taxon>Fungi incertae sedis</taxon>
        <taxon>Mucoromycota</taxon>
        <taxon>Mortierellomycotina</taxon>
        <taxon>Mortierellomycetes</taxon>
        <taxon>Mortierellales</taxon>
        <taxon>Mortierellaceae</taxon>
        <taxon>Lunasporangiospora</taxon>
    </lineage>
</organism>
<feature type="non-terminal residue" evidence="2">
    <location>
        <position position="1"/>
    </location>
</feature>
<dbReference type="GO" id="GO:0005737">
    <property type="term" value="C:cytoplasm"/>
    <property type="evidence" value="ECO:0007669"/>
    <property type="project" value="TreeGrafter"/>
</dbReference>
<evidence type="ECO:0000313" key="2">
    <source>
        <dbReference type="EMBL" id="KAF9536050.1"/>
    </source>
</evidence>
<dbReference type="Proteomes" id="UP000780801">
    <property type="component" value="Unassembled WGS sequence"/>
</dbReference>
<dbReference type="PANTHER" id="PTHR45936:SF1">
    <property type="entry name" value="TRNA-DIHYDROURIDINE(20) SYNTHASE [NAD(P)+]-LIKE"/>
    <property type="match status" value="1"/>
</dbReference>